<accession>A0A1C7M1S2</accession>
<sequence>MRAIDELVEAFQGILRLKRHNPGNDMLTYMLEDKETTDVEHRDNIVTFFIAGHDTTAGAMSSLCYFMALYPNIQRRAREEVRLALASNGTGEPTLAELRAMPYLNACIRESLRFNTPLVEVVPRTCTRDTVLRAGNGQEVVIPAGASLTINVHTVHHREDYWDGASEFNPERFVGAGEGMDKEYDSTHWMSFGLGPRQCPARNFAMYEQRTLYAMLLNEWEWSLPEDSPHRVHIKNGFSPFALSLPKDLYVDFKRRV</sequence>
<evidence type="ECO:0000256" key="4">
    <source>
        <dbReference type="ARBA" id="ARBA00022617"/>
    </source>
</evidence>
<dbReference type="AlphaFoldDB" id="A0A1C7M1S2"/>
<evidence type="ECO:0000313" key="11">
    <source>
        <dbReference type="EMBL" id="OBZ70309.1"/>
    </source>
</evidence>
<evidence type="ECO:0008006" key="13">
    <source>
        <dbReference type="Google" id="ProtNLM"/>
    </source>
</evidence>
<dbReference type="GO" id="GO:0016705">
    <property type="term" value="F:oxidoreductase activity, acting on paired donors, with incorporation or reduction of molecular oxygen"/>
    <property type="evidence" value="ECO:0007669"/>
    <property type="project" value="InterPro"/>
</dbReference>
<dbReference type="Gene3D" id="1.10.630.10">
    <property type="entry name" value="Cytochrome P450"/>
    <property type="match status" value="1"/>
</dbReference>
<dbReference type="InterPro" id="IPR001128">
    <property type="entry name" value="Cyt_P450"/>
</dbReference>
<evidence type="ECO:0000256" key="10">
    <source>
        <dbReference type="RuleBase" id="RU000461"/>
    </source>
</evidence>
<dbReference type="InterPro" id="IPR050121">
    <property type="entry name" value="Cytochrome_P450_monoxygenase"/>
</dbReference>
<keyword evidence="6 10" id="KW-0560">Oxidoreductase</keyword>
<dbReference type="Proteomes" id="UP000092993">
    <property type="component" value="Unassembled WGS sequence"/>
</dbReference>
<dbReference type="InterPro" id="IPR017972">
    <property type="entry name" value="Cyt_P450_CS"/>
</dbReference>
<dbReference type="GO" id="GO:0020037">
    <property type="term" value="F:heme binding"/>
    <property type="evidence" value="ECO:0007669"/>
    <property type="project" value="InterPro"/>
</dbReference>
<evidence type="ECO:0000256" key="7">
    <source>
        <dbReference type="ARBA" id="ARBA00023004"/>
    </source>
</evidence>
<comment type="caution">
    <text evidence="11">The sequence shown here is derived from an EMBL/GenBank/DDBJ whole genome shotgun (WGS) entry which is preliminary data.</text>
</comment>
<keyword evidence="12" id="KW-1185">Reference proteome</keyword>
<comment type="pathway">
    <text evidence="2">Secondary metabolite biosynthesis.</text>
</comment>
<evidence type="ECO:0000256" key="3">
    <source>
        <dbReference type="ARBA" id="ARBA00010617"/>
    </source>
</evidence>
<evidence type="ECO:0000256" key="8">
    <source>
        <dbReference type="ARBA" id="ARBA00023033"/>
    </source>
</evidence>
<dbReference type="OrthoDB" id="1470350at2759"/>
<dbReference type="GO" id="GO:0004497">
    <property type="term" value="F:monooxygenase activity"/>
    <property type="evidence" value="ECO:0007669"/>
    <property type="project" value="UniProtKB-KW"/>
</dbReference>
<dbReference type="STRING" id="5627.A0A1C7M1S2"/>
<reference evidence="11 12" key="1">
    <citation type="submission" date="2016-03" db="EMBL/GenBank/DDBJ databases">
        <title>Whole genome sequencing of Grifola frondosa 9006-11.</title>
        <authorList>
            <person name="Min B."/>
            <person name="Park H."/>
            <person name="Kim J.-G."/>
            <person name="Cho H."/>
            <person name="Oh Y.-L."/>
            <person name="Kong W.-S."/>
            <person name="Choi I.-G."/>
        </authorList>
    </citation>
    <scope>NUCLEOTIDE SEQUENCE [LARGE SCALE GENOMIC DNA]</scope>
    <source>
        <strain evidence="11 12">9006-11</strain>
    </source>
</reference>
<evidence type="ECO:0000256" key="9">
    <source>
        <dbReference type="PIRSR" id="PIRSR602401-1"/>
    </source>
</evidence>
<keyword evidence="4 9" id="KW-0349">Heme</keyword>
<dbReference type="EMBL" id="LUGG01000014">
    <property type="protein sequence ID" value="OBZ70309.1"/>
    <property type="molecule type" value="Genomic_DNA"/>
</dbReference>
<protein>
    <recommendedName>
        <fullName evidence="13">Cytochrome P450</fullName>
    </recommendedName>
</protein>
<dbReference type="SUPFAM" id="SSF48264">
    <property type="entry name" value="Cytochrome P450"/>
    <property type="match status" value="1"/>
</dbReference>
<keyword evidence="7 9" id="KW-0408">Iron</keyword>
<dbReference type="PRINTS" id="PR00463">
    <property type="entry name" value="EP450I"/>
</dbReference>
<evidence type="ECO:0000256" key="1">
    <source>
        <dbReference type="ARBA" id="ARBA00001971"/>
    </source>
</evidence>
<dbReference type="OMA" id="HAITREV"/>
<dbReference type="Pfam" id="PF00067">
    <property type="entry name" value="p450"/>
    <property type="match status" value="1"/>
</dbReference>
<evidence type="ECO:0000256" key="2">
    <source>
        <dbReference type="ARBA" id="ARBA00005179"/>
    </source>
</evidence>
<dbReference type="PANTHER" id="PTHR24305:SF166">
    <property type="entry name" value="CYTOCHROME P450 12A4, MITOCHONDRIAL-RELATED"/>
    <property type="match status" value="1"/>
</dbReference>
<evidence type="ECO:0000256" key="6">
    <source>
        <dbReference type="ARBA" id="ARBA00023002"/>
    </source>
</evidence>
<comment type="cofactor">
    <cofactor evidence="1 9">
        <name>heme</name>
        <dbReference type="ChEBI" id="CHEBI:30413"/>
    </cofactor>
</comment>
<keyword evidence="5 9" id="KW-0479">Metal-binding</keyword>
<dbReference type="PRINTS" id="PR00385">
    <property type="entry name" value="P450"/>
</dbReference>
<dbReference type="PROSITE" id="PS00086">
    <property type="entry name" value="CYTOCHROME_P450"/>
    <property type="match status" value="1"/>
</dbReference>
<evidence type="ECO:0000256" key="5">
    <source>
        <dbReference type="ARBA" id="ARBA00022723"/>
    </source>
</evidence>
<dbReference type="GO" id="GO:0005506">
    <property type="term" value="F:iron ion binding"/>
    <property type="evidence" value="ECO:0007669"/>
    <property type="project" value="InterPro"/>
</dbReference>
<dbReference type="PANTHER" id="PTHR24305">
    <property type="entry name" value="CYTOCHROME P450"/>
    <property type="match status" value="1"/>
</dbReference>
<gene>
    <name evidence="11" type="ORF">A0H81_09551</name>
</gene>
<proteinExistence type="inferred from homology"/>
<dbReference type="InterPro" id="IPR002401">
    <property type="entry name" value="Cyt_P450_E_grp-I"/>
</dbReference>
<keyword evidence="8 10" id="KW-0503">Monooxygenase</keyword>
<comment type="similarity">
    <text evidence="3 10">Belongs to the cytochrome P450 family.</text>
</comment>
<evidence type="ECO:0000313" key="12">
    <source>
        <dbReference type="Proteomes" id="UP000092993"/>
    </source>
</evidence>
<organism evidence="11 12">
    <name type="scientific">Grifola frondosa</name>
    <name type="common">Maitake</name>
    <name type="synonym">Polyporus frondosus</name>
    <dbReference type="NCBI Taxonomy" id="5627"/>
    <lineage>
        <taxon>Eukaryota</taxon>
        <taxon>Fungi</taxon>
        <taxon>Dikarya</taxon>
        <taxon>Basidiomycota</taxon>
        <taxon>Agaricomycotina</taxon>
        <taxon>Agaricomycetes</taxon>
        <taxon>Polyporales</taxon>
        <taxon>Grifolaceae</taxon>
        <taxon>Grifola</taxon>
    </lineage>
</organism>
<name>A0A1C7M1S2_GRIFR</name>
<dbReference type="InterPro" id="IPR036396">
    <property type="entry name" value="Cyt_P450_sf"/>
</dbReference>
<feature type="binding site" description="axial binding residue" evidence="9">
    <location>
        <position position="199"/>
    </location>
    <ligand>
        <name>heme</name>
        <dbReference type="ChEBI" id="CHEBI:30413"/>
    </ligand>
    <ligandPart>
        <name>Fe</name>
        <dbReference type="ChEBI" id="CHEBI:18248"/>
    </ligandPart>
</feature>